<sequence>MPKFLLIYHGKPDIQSPEDGAKHMAAWKAWNAGMGDAVVDPGLPVGPSKTISANGVEDHGGANPASGMTVLQANSMEEAIALAKGCPHLSGTGTIEIAEALDLEM</sequence>
<dbReference type="EMBL" id="OBEL01000002">
    <property type="protein sequence ID" value="SNZ19543.1"/>
    <property type="molecule type" value="Genomic_DNA"/>
</dbReference>
<keyword evidence="2" id="KW-1185">Reference proteome</keyword>
<dbReference type="OrthoDB" id="5117987at2"/>
<dbReference type="SUPFAM" id="SSF54909">
    <property type="entry name" value="Dimeric alpha+beta barrel"/>
    <property type="match status" value="1"/>
</dbReference>
<dbReference type="Gene3D" id="3.30.70.1060">
    <property type="entry name" value="Dimeric alpha+beta barrel"/>
    <property type="match status" value="1"/>
</dbReference>
<organism evidence="1 2">
    <name type="scientific">Cohaesibacter gelatinilyticus</name>
    <dbReference type="NCBI Taxonomy" id="372072"/>
    <lineage>
        <taxon>Bacteria</taxon>
        <taxon>Pseudomonadati</taxon>
        <taxon>Pseudomonadota</taxon>
        <taxon>Alphaproteobacteria</taxon>
        <taxon>Hyphomicrobiales</taxon>
        <taxon>Cohaesibacteraceae</taxon>
    </lineage>
</organism>
<accession>A0A285PE58</accession>
<dbReference type="Proteomes" id="UP000219439">
    <property type="component" value="Unassembled WGS sequence"/>
</dbReference>
<protein>
    <submittedName>
        <fullName evidence="1">Uncharacterized conserved protein</fullName>
    </submittedName>
</protein>
<evidence type="ECO:0000313" key="1">
    <source>
        <dbReference type="EMBL" id="SNZ19543.1"/>
    </source>
</evidence>
<evidence type="ECO:0000313" key="2">
    <source>
        <dbReference type="Proteomes" id="UP000219439"/>
    </source>
</evidence>
<name>A0A285PE58_9HYPH</name>
<gene>
    <name evidence="1" type="ORF">SAMN06265368_2633</name>
</gene>
<dbReference type="RefSeq" id="WP_097153883.1">
    <property type="nucleotide sequence ID" value="NZ_OBEL01000002.1"/>
</dbReference>
<proteinExistence type="predicted"/>
<dbReference type="InterPro" id="IPR011008">
    <property type="entry name" value="Dimeric_a/b-barrel"/>
</dbReference>
<dbReference type="AlphaFoldDB" id="A0A285PE58"/>
<reference evidence="1 2" key="1">
    <citation type="submission" date="2017-09" db="EMBL/GenBank/DDBJ databases">
        <authorList>
            <person name="Ehlers B."/>
            <person name="Leendertz F.H."/>
        </authorList>
    </citation>
    <scope>NUCLEOTIDE SEQUENCE [LARGE SCALE GENOMIC DNA]</scope>
    <source>
        <strain evidence="1 2">DSM 18289</strain>
    </source>
</reference>